<organism evidence="3 4">
    <name type="scientific">Gilliamella apicola</name>
    <dbReference type="NCBI Taxonomy" id="1196095"/>
    <lineage>
        <taxon>Bacteria</taxon>
        <taxon>Pseudomonadati</taxon>
        <taxon>Pseudomonadota</taxon>
        <taxon>Gammaproteobacteria</taxon>
        <taxon>Orbales</taxon>
        <taxon>Orbaceae</taxon>
        <taxon>Gilliamella</taxon>
    </lineage>
</organism>
<feature type="signal peptide" evidence="2">
    <location>
        <begin position="1"/>
        <end position="28"/>
    </location>
</feature>
<evidence type="ECO:0000313" key="4">
    <source>
        <dbReference type="Proteomes" id="UP000247483"/>
    </source>
</evidence>
<name>A0A2V4E6C6_9GAMM</name>
<evidence type="ECO:0008006" key="5">
    <source>
        <dbReference type="Google" id="ProtNLM"/>
    </source>
</evidence>
<keyword evidence="2" id="KW-0732">Signal</keyword>
<feature type="chain" id="PRO_5015885198" description="D-(-)-3-hydroxybutyrate oligomer hydrolase" evidence="2">
    <location>
        <begin position="29"/>
        <end position="696"/>
    </location>
</feature>
<evidence type="ECO:0000313" key="3">
    <source>
        <dbReference type="EMBL" id="PXZ05964.1"/>
    </source>
</evidence>
<protein>
    <recommendedName>
        <fullName evidence="5">D-(-)-3-hydroxybutyrate oligomer hydrolase</fullName>
    </recommendedName>
</protein>
<dbReference type="AlphaFoldDB" id="A0A2V4E6C6"/>
<accession>A0A2V4E6C6</accession>
<dbReference type="InterPro" id="IPR016582">
    <property type="entry name" value="OHBut_olig_hydro_put"/>
</dbReference>
<keyword evidence="1" id="KW-0378">Hydrolase</keyword>
<sequence>MSIKMKNISRSVSLLLLTLLATPTISHAELDEQAKTNPLNYKPHWLAIHSINYYDGDSDDLVTAGVGFTPLSKEIQKIEYANRANPTTQELRRAKLSRFIDTKTGEGELFGFKKKDLTPLFDGKIAGTEILATIKDEGVGLLLQIPIDFDKKKPCIVVVPASGSDGLYNAKDVQIRGLWGLKHNCAVVYNDKGLGNGIYDITNEQGFTIDGKVAKDNLLFKPSIADKKRFILRTPHRFAVKQLHSKQNPERQWSTYVHYSINFALYELNELFPRKDRLDFIDSNTLILIYGAEEGATAALKTAEADVIGRINGVVAVNPQIQPNPQDIPLTVETKKSIDSLSYHSLPDYSTYAALYIPCAIPAIEPDQDLDDDEDKRNDSVPYASNFLFSEERCRALRRAKLLTKASPEEALNKLHDYGWKPEMDIQLPYFYINESIAFPYKFISAYGRFDVTENMCDFSVASTQQDPLYNNGEVKPLKEVNFAEIWALSKGNLPIWANNDATAIDLVENKDLISPRREWYSSSIAKNQIDYGTKGAICLREKINEERVIEGLKEVQATGKLNKIKTFIIHGRNNVKQLIDHTSRPYVALNSAVEGQESQLRYIEVENASYLDGKAPFDNTLLPIDYYGEDAMEWLWANLTNNTTLPNSQVIRTKARGGNSGRAPQATTANLVPISQVPNKDNLIEVDNGKIILPD</sequence>
<reference evidence="3 4" key="1">
    <citation type="submission" date="2018-05" db="EMBL/GenBank/DDBJ databases">
        <title>Reference genomes for bee gut microbiota database.</title>
        <authorList>
            <person name="Ellegaard K.M."/>
        </authorList>
    </citation>
    <scope>NUCLEOTIDE SEQUENCE [LARGE SCALE GENOMIC DNA]</scope>
    <source>
        <strain evidence="3 4">ESL0177</strain>
    </source>
</reference>
<proteinExistence type="predicted"/>
<dbReference type="GO" id="GO:0005615">
    <property type="term" value="C:extracellular space"/>
    <property type="evidence" value="ECO:0007669"/>
    <property type="project" value="InterPro"/>
</dbReference>
<dbReference type="Pfam" id="PF10605">
    <property type="entry name" value="3HBOH"/>
    <property type="match status" value="1"/>
</dbReference>
<evidence type="ECO:0000256" key="1">
    <source>
        <dbReference type="ARBA" id="ARBA00022801"/>
    </source>
</evidence>
<gene>
    <name evidence="3" type="ORF">DKK79_04675</name>
</gene>
<evidence type="ECO:0000256" key="2">
    <source>
        <dbReference type="SAM" id="SignalP"/>
    </source>
</evidence>
<comment type="caution">
    <text evidence="3">The sequence shown here is derived from an EMBL/GenBank/DDBJ whole genome shotgun (WGS) entry which is preliminary data.</text>
</comment>
<dbReference type="GO" id="GO:0047989">
    <property type="term" value="F:hydroxybutyrate-dimer hydrolase activity"/>
    <property type="evidence" value="ECO:0007669"/>
    <property type="project" value="InterPro"/>
</dbReference>
<dbReference type="Proteomes" id="UP000247483">
    <property type="component" value="Unassembled WGS sequence"/>
</dbReference>
<dbReference type="RefSeq" id="WP_110423041.1">
    <property type="nucleotide sequence ID" value="NZ_QGLP01000004.1"/>
</dbReference>
<dbReference type="GO" id="GO:0019605">
    <property type="term" value="P:butyrate metabolic process"/>
    <property type="evidence" value="ECO:0007669"/>
    <property type="project" value="InterPro"/>
</dbReference>
<dbReference type="EMBL" id="QGLP01000004">
    <property type="protein sequence ID" value="PXZ05964.1"/>
    <property type="molecule type" value="Genomic_DNA"/>
</dbReference>